<evidence type="ECO:0000259" key="2">
    <source>
        <dbReference type="PROSITE" id="PS50405"/>
    </source>
</evidence>
<evidence type="ECO:0000313" key="4">
    <source>
        <dbReference type="Proteomes" id="UP000242875"/>
    </source>
</evidence>
<dbReference type="GO" id="GO:0004364">
    <property type="term" value="F:glutathione transferase activity"/>
    <property type="evidence" value="ECO:0007669"/>
    <property type="project" value="TreeGrafter"/>
</dbReference>
<keyword evidence="4" id="KW-1185">Reference proteome</keyword>
<dbReference type="PANTHER" id="PTHR11571:SF150">
    <property type="entry name" value="GLUTATHIONE S-TRANSFERASE"/>
    <property type="match status" value="1"/>
</dbReference>
<dbReference type="GO" id="GO:0006749">
    <property type="term" value="P:glutathione metabolic process"/>
    <property type="evidence" value="ECO:0007669"/>
    <property type="project" value="TreeGrafter"/>
</dbReference>
<dbReference type="CDD" id="cd03192">
    <property type="entry name" value="GST_C_Sigma_like"/>
    <property type="match status" value="1"/>
</dbReference>
<name>A0A261Y2F9_9FUNG</name>
<dbReference type="Gene3D" id="1.20.1050.10">
    <property type="match status" value="1"/>
</dbReference>
<dbReference type="InterPro" id="IPR010987">
    <property type="entry name" value="Glutathione-S-Trfase_C-like"/>
</dbReference>
<dbReference type="SUPFAM" id="SSF52833">
    <property type="entry name" value="Thioredoxin-like"/>
    <property type="match status" value="1"/>
</dbReference>
<dbReference type="Gene3D" id="3.40.30.10">
    <property type="entry name" value="Glutaredoxin"/>
    <property type="match status" value="1"/>
</dbReference>
<feature type="domain" description="GST C-terminal" evidence="2">
    <location>
        <begin position="85"/>
        <end position="211"/>
    </location>
</feature>
<dbReference type="Pfam" id="PF02798">
    <property type="entry name" value="GST_N"/>
    <property type="match status" value="1"/>
</dbReference>
<dbReference type="PANTHER" id="PTHR11571">
    <property type="entry name" value="GLUTATHIONE S-TRANSFERASE"/>
    <property type="match status" value="1"/>
</dbReference>
<evidence type="ECO:0000313" key="3">
    <source>
        <dbReference type="EMBL" id="OZJ04684.1"/>
    </source>
</evidence>
<dbReference type="EMBL" id="MVBO01000032">
    <property type="protein sequence ID" value="OZJ04684.1"/>
    <property type="molecule type" value="Genomic_DNA"/>
</dbReference>
<dbReference type="Pfam" id="PF14497">
    <property type="entry name" value="GST_C_3"/>
    <property type="match status" value="1"/>
</dbReference>
<dbReference type="SFLD" id="SFLDS00019">
    <property type="entry name" value="Glutathione_Transferase_(cytos"/>
    <property type="match status" value="1"/>
</dbReference>
<dbReference type="InterPro" id="IPR004046">
    <property type="entry name" value="GST_C"/>
</dbReference>
<sequence>MSSTYEFFYFESHGIVLTSRLLLSLGGFEWKDKYPKNWAEEKPTTPLGKLPVLTEQRADGSTFVLAESNAINRYLARKAGLFGGNEDEAALVDQFYESWNEIVTKRRPIRQIKDSNPEKYAEDYPNYIETIVKPILAKHEQHLAKSGSNYYVGDKISLVDVAASVVIATQINNSGNAEITEHTYPHLWQLYQKVSSLDAVKAEASRFSVKK</sequence>
<dbReference type="InterPro" id="IPR040079">
    <property type="entry name" value="Glutathione_S-Trfase"/>
</dbReference>
<dbReference type="SUPFAM" id="SSF47616">
    <property type="entry name" value="GST C-terminal domain-like"/>
    <property type="match status" value="1"/>
</dbReference>
<dbReference type="PROSITE" id="PS50405">
    <property type="entry name" value="GST_CTER"/>
    <property type="match status" value="1"/>
</dbReference>
<proteinExistence type="predicted"/>
<accession>A0A261Y2F9</accession>
<feature type="domain" description="GST N-terminal" evidence="1">
    <location>
        <begin position="3"/>
        <end position="83"/>
    </location>
</feature>
<gene>
    <name evidence="3" type="ORF">BZG36_02541</name>
</gene>
<dbReference type="InterPro" id="IPR050213">
    <property type="entry name" value="GST_superfamily"/>
</dbReference>
<organism evidence="3 4">
    <name type="scientific">Bifiguratus adelaidae</name>
    <dbReference type="NCBI Taxonomy" id="1938954"/>
    <lineage>
        <taxon>Eukaryota</taxon>
        <taxon>Fungi</taxon>
        <taxon>Fungi incertae sedis</taxon>
        <taxon>Mucoromycota</taxon>
        <taxon>Mucoromycotina</taxon>
        <taxon>Endogonomycetes</taxon>
        <taxon>Endogonales</taxon>
        <taxon>Endogonales incertae sedis</taxon>
        <taxon>Bifiguratus</taxon>
    </lineage>
</organism>
<dbReference type="InterPro" id="IPR036282">
    <property type="entry name" value="Glutathione-S-Trfase_C_sf"/>
</dbReference>
<dbReference type="AlphaFoldDB" id="A0A261Y2F9"/>
<dbReference type="OrthoDB" id="414243at2759"/>
<evidence type="ECO:0000259" key="1">
    <source>
        <dbReference type="PROSITE" id="PS50404"/>
    </source>
</evidence>
<reference evidence="3 4" key="1">
    <citation type="journal article" date="2017" name="Mycologia">
        <title>Bifiguratus adelaidae, gen. et sp. nov., a new member of Mucoromycotina in endophytic and soil-dwelling habitats.</title>
        <authorList>
            <person name="Torres-Cruz T.J."/>
            <person name="Billingsley Tobias T.L."/>
            <person name="Almatruk M."/>
            <person name="Hesse C."/>
            <person name="Kuske C.R."/>
            <person name="Desiro A."/>
            <person name="Benucci G.M."/>
            <person name="Bonito G."/>
            <person name="Stajich J.E."/>
            <person name="Dunlap C."/>
            <person name="Arnold A.E."/>
            <person name="Porras-Alfaro A."/>
        </authorList>
    </citation>
    <scope>NUCLEOTIDE SEQUENCE [LARGE SCALE GENOMIC DNA]</scope>
    <source>
        <strain evidence="3 4">AZ0501</strain>
    </source>
</reference>
<dbReference type="InterPro" id="IPR004045">
    <property type="entry name" value="Glutathione_S-Trfase_N"/>
</dbReference>
<dbReference type="Proteomes" id="UP000242875">
    <property type="component" value="Unassembled WGS sequence"/>
</dbReference>
<comment type="caution">
    <text evidence="3">The sequence shown here is derived from an EMBL/GenBank/DDBJ whole genome shotgun (WGS) entry which is preliminary data.</text>
</comment>
<protein>
    <recommendedName>
        <fullName evidence="5">GST C-terminal domain-containing protein</fullName>
    </recommendedName>
</protein>
<evidence type="ECO:0008006" key="5">
    <source>
        <dbReference type="Google" id="ProtNLM"/>
    </source>
</evidence>
<dbReference type="InterPro" id="IPR036249">
    <property type="entry name" value="Thioredoxin-like_sf"/>
</dbReference>
<dbReference type="PROSITE" id="PS50404">
    <property type="entry name" value="GST_NTER"/>
    <property type="match status" value="1"/>
</dbReference>